<sequence>MNDRKQHVLLVAKDSFLKKGFAATSVQDILDEAKISKGTFYNYFSTKNECLMAILDNGRDETTIRRQELMIGQSRADKKLFAEQISVRLMVNRDHNLLPIFEAVFYSGDADLKAFARKHHLAELAWLTNRLIEVYGDEAAPFAQECAILMMGMMQHMIHVWAVDSDEELSAIKLVEYILRRLDSIMSDIIKTSDHLLNERILRNIDTRHEEYTQTKTEIVQRLERFNEEIDKDVKACSTQYIQFILNELRLEHPRIFLLETILRSFRESFADTPDEREVHEITSSLWRYLETLK</sequence>
<comment type="caution">
    <text evidence="4">The sequence shown here is derived from an EMBL/GenBank/DDBJ whole genome shotgun (WGS) entry which is preliminary data.</text>
</comment>
<reference evidence="5" key="1">
    <citation type="journal article" date="2019" name="Int. J. Syst. Evol. Microbiol.">
        <title>The Global Catalogue of Microorganisms (GCM) 10K type strain sequencing project: providing services to taxonomists for standard genome sequencing and annotation.</title>
        <authorList>
            <consortium name="The Broad Institute Genomics Platform"/>
            <consortium name="The Broad Institute Genome Sequencing Center for Infectious Disease"/>
            <person name="Wu L."/>
            <person name="Ma J."/>
        </authorList>
    </citation>
    <scope>NUCLEOTIDE SEQUENCE [LARGE SCALE GENOMIC DNA]</scope>
    <source>
        <strain evidence="5">CGMCC 4.7177</strain>
    </source>
</reference>
<dbReference type="PANTHER" id="PTHR43479:SF22">
    <property type="entry name" value="TRANSCRIPTIONAL REGULATOR, TETR FAMILY"/>
    <property type="match status" value="1"/>
</dbReference>
<feature type="domain" description="HTH tetR-type" evidence="3">
    <location>
        <begin position="2"/>
        <end position="62"/>
    </location>
</feature>
<evidence type="ECO:0000313" key="5">
    <source>
        <dbReference type="Proteomes" id="UP001597218"/>
    </source>
</evidence>
<evidence type="ECO:0000259" key="3">
    <source>
        <dbReference type="PROSITE" id="PS50977"/>
    </source>
</evidence>
<keyword evidence="1 2" id="KW-0238">DNA-binding</keyword>
<dbReference type="EMBL" id="JBHUGI010000008">
    <property type="protein sequence ID" value="MFD1927459.1"/>
    <property type="molecule type" value="Genomic_DNA"/>
</dbReference>
<dbReference type="PROSITE" id="PS50977">
    <property type="entry name" value="HTH_TETR_2"/>
    <property type="match status" value="1"/>
</dbReference>
<name>A0ABW4SDR9_9BACL</name>
<dbReference type="PROSITE" id="PS01081">
    <property type="entry name" value="HTH_TETR_1"/>
    <property type="match status" value="1"/>
</dbReference>
<dbReference type="InterPro" id="IPR009057">
    <property type="entry name" value="Homeodomain-like_sf"/>
</dbReference>
<keyword evidence="5" id="KW-1185">Reference proteome</keyword>
<evidence type="ECO:0000313" key="4">
    <source>
        <dbReference type="EMBL" id="MFD1927459.1"/>
    </source>
</evidence>
<dbReference type="InterPro" id="IPR001647">
    <property type="entry name" value="HTH_TetR"/>
</dbReference>
<organism evidence="4 5">
    <name type="scientific">Sporosarcina siberiensis</name>
    <dbReference type="NCBI Taxonomy" id="1365606"/>
    <lineage>
        <taxon>Bacteria</taxon>
        <taxon>Bacillati</taxon>
        <taxon>Bacillota</taxon>
        <taxon>Bacilli</taxon>
        <taxon>Bacillales</taxon>
        <taxon>Caryophanaceae</taxon>
        <taxon>Sporosarcina</taxon>
    </lineage>
</organism>
<protein>
    <submittedName>
        <fullName evidence="4">TetR/AcrR family transcriptional regulator</fullName>
    </submittedName>
</protein>
<dbReference type="SUPFAM" id="SSF46689">
    <property type="entry name" value="Homeodomain-like"/>
    <property type="match status" value="1"/>
</dbReference>
<dbReference type="PRINTS" id="PR00455">
    <property type="entry name" value="HTHTETR"/>
</dbReference>
<gene>
    <name evidence="4" type="ORF">ACFSFY_05190</name>
</gene>
<dbReference type="Pfam" id="PF00440">
    <property type="entry name" value="TetR_N"/>
    <property type="match status" value="1"/>
</dbReference>
<evidence type="ECO:0000256" key="1">
    <source>
        <dbReference type="ARBA" id="ARBA00023125"/>
    </source>
</evidence>
<dbReference type="Proteomes" id="UP001597218">
    <property type="component" value="Unassembled WGS sequence"/>
</dbReference>
<evidence type="ECO:0000256" key="2">
    <source>
        <dbReference type="PROSITE-ProRule" id="PRU00335"/>
    </source>
</evidence>
<dbReference type="RefSeq" id="WP_381536116.1">
    <property type="nucleotide sequence ID" value="NZ_JBHUGI010000008.1"/>
</dbReference>
<dbReference type="PANTHER" id="PTHR43479">
    <property type="entry name" value="ACREF/ENVCD OPERON REPRESSOR-RELATED"/>
    <property type="match status" value="1"/>
</dbReference>
<dbReference type="InterPro" id="IPR023772">
    <property type="entry name" value="DNA-bd_HTH_TetR-type_CS"/>
</dbReference>
<dbReference type="Gene3D" id="1.10.357.10">
    <property type="entry name" value="Tetracycline Repressor, domain 2"/>
    <property type="match status" value="1"/>
</dbReference>
<accession>A0ABW4SDR9</accession>
<dbReference type="InterPro" id="IPR050624">
    <property type="entry name" value="HTH-type_Tx_Regulator"/>
</dbReference>
<feature type="DNA-binding region" description="H-T-H motif" evidence="2">
    <location>
        <begin position="25"/>
        <end position="44"/>
    </location>
</feature>
<proteinExistence type="predicted"/>